<organism evidence="1 2">
    <name type="scientific">Datura stramonium</name>
    <name type="common">Jimsonweed</name>
    <name type="synonym">Common thornapple</name>
    <dbReference type="NCBI Taxonomy" id="4076"/>
    <lineage>
        <taxon>Eukaryota</taxon>
        <taxon>Viridiplantae</taxon>
        <taxon>Streptophyta</taxon>
        <taxon>Embryophyta</taxon>
        <taxon>Tracheophyta</taxon>
        <taxon>Spermatophyta</taxon>
        <taxon>Magnoliopsida</taxon>
        <taxon>eudicotyledons</taxon>
        <taxon>Gunneridae</taxon>
        <taxon>Pentapetalae</taxon>
        <taxon>asterids</taxon>
        <taxon>lamiids</taxon>
        <taxon>Solanales</taxon>
        <taxon>Solanaceae</taxon>
        <taxon>Solanoideae</taxon>
        <taxon>Datureae</taxon>
        <taxon>Datura</taxon>
    </lineage>
</organism>
<sequence>MPCDPEAVPPQVKAPKSPLDDWWMGYHNVGDIMYDEEEIHHSPPPPPQMHLVYDVDPSWAPGGVATTSYHELRTLMDRWITPGPGLPVTLPPDPMPPTTEDTTCWVFDVVTYTWKPRSNCKCDQEISFTFFSFL</sequence>
<evidence type="ECO:0000313" key="2">
    <source>
        <dbReference type="Proteomes" id="UP000823775"/>
    </source>
</evidence>
<comment type="caution">
    <text evidence="1">The sequence shown here is derived from an EMBL/GenBank/DDBJ whole genome shotgun (WGS) entry which is preliminary data.</text>
</comment>
<protein>
    <submittedName>
        <fullName evidence="1">Uncharacterized protein</fullName>
    </submittedName>
</protein>
<proteinExistence type="predicted"/>
<keyword evidence="2" id="KW-1185">Reference proteome</keyword>
<dbReference type="Proteomes" id="UP000823775">
    <property type="component" value="Unassembled WGS sequence"/>
</dbReference>
<dbReference type="EMBL" id="JACEIK010001397">
    <property type="protein sequence ID" value="MCD7469064.1"/>
    <property type="molecule type" value="Genomic_DNA"/>
</dbReference>
<accession>A0ABS8TC85</accession>
<reference evidence="1 2" key="1">
    <citation type="journal article" date="2021" name="BMC Genomics">
        <title>Datura genome reveals duplications of psychoactive alkaloid biosynthetic genes and high mutation rate following tissue culture.</title>
        <authorList>
            <person name="Rajewski A."/>
            <person name="Carter-House D."/>
            <person name="Stajich J."/>
            <person name="Litt A."/>
        </authorList>
    </citation>
    <scope>NUCLEOTIDE SEQUENCE [LARGE SCALE GENOMIC DNA]</scope>
    <source>
        <strain evidence="1">AR-01</strain>
    </source>
</reference>
<gene>
    <name evidence="1" type="ORF">HAX54_007699</name>
</gene>
<name>A0ABS8TC85_DATST</name>
<evidence type="ECO:0000313" key="1">
    <source>
        <dbReference type="EMBL" id="MCD7469064.1"/>
    </source>
</evidence>